<name>A0AC34GP81_9BILA</name>
<organism evidence="1 2">
    <name type="scientific">Panagrolaimus sp. ES5</name>
    <dbReference type="NCBI Taxonomy" id="591445"/>
    <lineage>
        <taxon>Eukaryota</taxon>
        <taxon>Metazoa</taxon>
        <taxon>Ecdysozoa</taxon>
        <taxon>Nematoda</taxon>
        <taxon>Chromadorea</taxon>
        <taxon>Rhabditida</taxon>
        <taxon>Tylenchina</taxon>
        <taxon>Panagrolaimomorpha</taxon>
        <taxon>Panagrolaimoidea</taxon>
        <taxon>Panagrolaimidae</taxon>
        <taxon>Panagrolaimus</taxon>
    </lineage>
</organism>
<protein>
    <submittedName>
        <fullName evidence="2">Uncharacterized protein</fullName>
    </submittedName>
</protein>
<dbReference type="WBParaSite" id="ES5_v2.g6104.t1">
    <property type="protein sequence ID" value="ES5_v2.g6104.t1"/>
    <property type="gene ID" value="ES5_v2.g6104"/>
</dbReference>
<dbReference type="Proteomes" id="UP000887579">
    <property type="component" value="Unplaced"/>
</dbReference>
<proteinExistence type="predicted"/>
<reference evidence="2" key="1">
    <citation type="submission" date="2022-11" db="UniProtKB">
        <authorList>
            <consortium name="WormBaseParasite"/>
        </authorList>
    </citation>
    <scope>IDENTIFICATION</scope>
</reference>
<accession>A0AC34GP81</accession>
<evidence type="ECO:0000313" key="2">
    <source>
        <dbReference type="WBParaSite" id="ES5_v2.g6104.t1"/>
    </source>
</evidence>
<evidence type="ECO:0000313" key="1">
    <source>
        <dbReference type="Proteomes" id="UP000887579"/>
    </source>
</evidence>
<sequence>MASISVSSSQRQYFSTTLGECPKLVGGLCIERCKTDSDCSTQMKCCSNGCGRECVLPVHVAPIMNQLPIQPLHSNLTPKQQQPNSNFETATAIVGNNIHNFPEHPNFSPVKKMDKVGHCPMKAVLKDQKCEVECNRDSDCSGVAKCCDSGCGRSCAAPERATCPRQCLQGNCKSKTCPFGLRTDANGCPISPCECKNICDSVSCDNKFDECQLVEPDCAKPPCSPVPRCLLNPCANGLPMTLPTGVTALCTQTSQCWNNFWCHQIGYNGLGFCCPAPESAARQGFCEARVPRHMKNCAAECRSDVDCTSTSKCCFDGCGLKCMNVQFTPNPFQSRPEMKNKVDSLSFNRGIINALLAECPERSIDDTKQTECNTECKNDSDCQGLQRCCSIGCSHICIYPQKTTSCMHDAITHEVYVLKNAPKCTSAGNYDEKQCDDEKCYCVDSISGVQIPNSWVPNGNDPLCKAIHDNTCPILSCAIQCLYGNQIDINGCPVCDCKNPCSEVHCPQSSICIVAEVSCFQKNNCARQPRCVQNVCRGHPYTDKNGLIEQCTNSCPQGFWCNNVGFPGSGGICCPEFITNDGQQVVQALPLIHPGKCPKSPISVKTLTSPQTCRAQCHTDSECQIYSKCCFDGCGTKCVQVTEEISSSINAPAQTVNRGFSPITPIKPVNTVNTAIKIGECPALPRGPRLDCRSGQDDYGEYEEIQCGLKYCWCVDRHGKEVVGTRITKNLKPNCKARRFCEEQDCTGHPSCPFGYAKDSNGCETCECENPCQRVQCPTNKQICVPHPVDCLEGVCPQVPKCVINICAGGFPLYHETTWEPIFCNTNSQCHGSNSHCKIFKNNGGYCCIGDPPVSHFGDCPKQRNALYPFPEEKCEVNCKDDGDCQESEKCCLSGNCSMNCLKAENIPETNTTATPSFHQNNGQKVGECPNIEDLGSKICGSARVNTCQDDEICPSVQKCCFDGCAKTCQNPEVTTDCFNAKAASESIKQMGDNNVFEPKCDSNGAFERVQSYRGLSWCVDTHGKEIAGTRTTQKSPNCIHPRSCPVMSCEKQCLIGFEMNDQGCPTCECKNLCLNVECPFNHICRTVSTQCFLTSCTYVPKCLLNACPRGEPLERSDNGLLLQCDNSIGHLCPQGWFCHKFGMGNTGYCCPGTVPPSQAQNLCPAIPLLVKPRHNSHVHLECKLNHDCIQNGPCCFNGAGTSCKNGVRHPSSQSIEATLSPIQAITSVATTTIEKLGVCPNNPISNAGCRSDCTRDSECQDFQKCCVYGCGRLCQYPSVATACIHKLASFNEELSKILANEENSQLKPPVQCTTDGLFRKIQCDHLSRQCWCVDINSGIEIIGTRVMSLTGQEPNCLKPRFCATSCHDLECEHGYRLDKNGCPLNGFCQCKTPCDDIKCAKENDICIHKSVSCLGSPCPTIAICRSNPCKGEVEPMKDINEIIATCSKDDDCGGGSCQKLIGETRKGVCCPKDSHIQAFTSQIRIGDCPKSAPSYLTITKDCKTECSTDDECTNNQRCCEYSCNKVCVGPSNATNCLHMQSAIITLKKQHANILLHNPHCDAHTGMYMPIQCDESDNCWCVDTVTGIEFHGTKTPGNGINVCTSRRTCPIQCDDRRTVCPFGFETNSQGCPRSSTCRCRNPCDQIQCSGNQVCLLRPTSDCIDQTCLPVPTCEDNPCINKQKPAVEPRTYTQFTCLENRTQICPTGFYCTSYDENKIGVCCPGQEPILSQQIDVTVCPHGDAFSNQSDGSPSECLVNQNDCPSTHYCISKPSHAKGICCVTKRYVCNLEKDSGPCNAQVPRYYYDVDKQKCLPFSYSGCSGNLNNFGTASECEHFCVGTGVDILNTVMSDDGSHVLMDIYHMGFSLTGPLLREKHSSEINSAFREYLTKNFNLGENEIRDLFIKDDNTVRFSINAPDAKEKANNISDAVSNGRLKFYYNGDRYKAEPQTWFLHQIKEESMGSGFSGTFMFWALMIASIIFAIIILIALCCGCSFLQKRRIKDNASSFRGPSPSPYGQISAYLPHGTPHSPARSSISQHSVPALSQRRGTKKQVFSTDDISAMRQNAVGGGNLLSPTMSADGTHSMVGAHTQGGRRPSRATLYY</sequence>